<dbReference type="Proteomes" id="UP000824469">
    <property type="component" value="Unassembled WGS sequence"/>
</dbReference>
<keyword evidence="3" id="KW-1185">Reference proteome</keyword>
<proteinExistence type="predicted"/>
<accession>A0AA38LFW5</accession>
<evidence type="ECO:0000313" key="3">
    <source>
        <dbReference type="Proteomes" id="UP000824469"/>
    </source>
</evidence>
<sequence>MARKLEIRALEEEKLWLRNKNPNFRTQDSTNKPNTTNPHPSTASKSKGAVHAVMVKSQPPSNTPPKTTYKYKAEPINYTPLGENYGVILEKLLKAGVITLPPVKPHSGFDSTHAIPSWYKENDFCNFHRVKGHNHENCKMLKNIVQEMVDAGDIALDNPNAPANRNLKIFNKPFPNHSPNSNINQDILAEESVHEIHAVFDSQPKASIEKILNQASSLTQEPELPSSPSRQDEILAVPLPIKELTAQSSLLTNEPSNTTSLQDCERMLSNLSISQTSPSTILAVQEEGSPLLLSSLDEKPLEMTSPHSLNMTDPLKHALLPISSSSPKYFQRLVDLLTPIDTVPHLPPVSHPQWTGITTHLSSIQTFLFTHEDCHSPEDRK</sequence>
<protein>
    <submittedName>
        <fullName evidence="2">Uncharacterized protein</fullName>
    </submittedName>
</protein>
<organism evidence="2 3">
    <name type="scientific">Taxus chinensis</name>
    <name type="common">Chinese yew</name>
    <name type="synonym">Taxus wallichiana var. chinensis</name>
    <dbReference type="NCBI Taxonomy" id="29808"/>
    <lineage>
        <taxon>Eukaryota</taxon>
        <taxon>Viridiplantae</taxon>
        <taxon>Streptophyta</taxon>
        <taxon>Embryophyta</taxon>
        <taxon>Tracheophyta</taxon>
        <taxon>Spermatophyta</taxon>
        <taxon>Pinopsida</taxon>
        <taxon>Pinidae</taxon>
        <taxon>Conifers II</taxon>
        <taxon>Cupressales</taxon>
        <taxon>Taxaceae</taxon>
        <taxon>Taxus</taxon>
    </lineage>
</organism>
<evidence type="ECO:0000313" key="2">
    <source>
        <dbReference type="EMBL" id="KAH9320420.1"/>
    </source>
</evidence>
<feature type="region of interest" description="Disordered" evidence="1">
    <location>
        <begin position="16"/>
        <end position="50"/>
    </location>
</feature>
<feature type="compositionally biased region" description="Polar residues" evidence="1">
    <location>
        <begin position="20"/>
        <end position="45"/>
    </location>
</feature>
<dbReference type="EMBL" id="JAHRHJ020000004">
    <property type="protein sequence ID" value="KAH9320420.1"/>
    <property type="molecule type" value="Genomic_DNA"/>
</dbReference>
<feature type="non-terminal residue" evidence="2">
    <location>
        <position position="381"/>
    </location>
</feature>
<evidence type="ECO:0000256" key="1">
    <source>
        <dbReference type="SAM" id="MobiDB-lite"/>
    </source>
</evidence>
<gene>
    <name evidence="2" type="ORF">KI387_044520</name>
</gene>
<comment type="caution">
    <text evidence="2">The sequence shown here is derived from an EMBL/GenBank/DDBJ whole genome shotgun (WGS) entry which is preliminary data.</text>
</comment>
<dbReference type="AlphaFoldDB" id="A0AA38LFW5"/>
<reference evidence="2 3" key="1">
    <citation type="journal article" date="2021" name="Nat. Plants">
        <title>The Taxus genome provides insights into paclitaxel biosynthesis.</title>
        <authorList>
            <person name="Xiong X."/>
            <person name="Gou J."/>
            <person name="Liao Q."/>
            <person name="Li Y."/>
            <person name="Zhou Q."/>
            <person name="Bi G."/>
            <person name="Li C."/>
            <person name="Du R."/>
            <person name="Wang X."/>
            <person name="Sun T."/>
            <person name="Guo L."/>
            <person name="Liang H."/>
            <person name="Lu P."/>
            <person name="Wu Y."/>
            <person name="Zhang Z."/>
            <person name="Ro D.K."/>
            <person name="Shang Y."/>
            <person name="Huang S."/>
            <person name="Yan J."/>
        </authorList>
    </citation>
    <scope>NUCLEOTIDE SEQUENCE [LARGE SCALE GENOMIC DNA]</scope>
    <source>
        <strain evidence="2">Ta-2019</strain>
    </source>
</reference>
<name>A0AA38LFW5_TAXCH</name>